<comment type="subcellular location">
    <subcellularLocation>
        <location evidence="1">Cell envelope</location>
    </subcellularLocation>
</comment>
<protein>
    <submittedName>
        <fullName evidence="3">HlyD family efflux transporter periplasmic adaptor subunit</fullName>
    </submittedName>
</protein>
<dbReference type="OrthoDB" id="9806939at2"/>
<dbReference type="SUPFAM" id="SSF111369">
    <property type="entry name" value="HlyD-like secretion proteins"/>
    <property type="match status" value="1"/>
</dbReference>
<evidence type="ECO:0000313" key="4">
    <source>
        <dbReference type="Proteomes" id="UP000287336"/>
    </source>
</evidence>
<keyword evidence="4" id="KW-1185">Reference proteome</keyword>
<dbReference type="PANTHER" id="PTHR32347:SF23">
    <property type="entry name" value="BLL5650 PROTEIN"/>
    <property type="match status" value="1"/>
</dbReference>
<dbReference type="EMBL" id="RZHG01000014">
    <property type="protein sequence ID" value="RUR31859.1"/>
    <property type="molecule type" value="Genomic_DNA"/>
</dbReference>
<accession>A0A433KQC1</accession>
<evidence type="ECO:0000313" key="3">
    <source>
        <dbReference type="EMBL" id="RUR31859.1"/>
    </source>
</evidence>
<dbReference type="PANTHER" id="PTHR32347">
    <property type="entry name" value="EFFLUX SYSTEM COMPONENT YKNX-RELATED"/>
    <property type="match status" value="1"/>
</dbReference>
<dbReference type="GO" id="GO:0030313">
    <property type="term" value="C:cell envelope"/>
    <property type="evidence" value="ECO:0007669"/>
    <property type="project" value="UniProtKB-SubCell"/>
</dbReference>
<name>A0A433KQC1_9GAMM</name>
<evidence type="ECO:0000256" key="2">
    <source>
        <dbReference type="ARBA" id="ARBA00023054"/>
    </source>
</evidence>
<proteinExistence type="predicted"/>
<dbReference type="Proteomes" id="UP000287336">
    <property type="component" value="Unassembled WGS sequence"/>
</dbReference>
<dbReference type="AlphaFoldDB" id="A0A433KQC1"/>
<reference evidence="3 4" key="1">
    <citation type="submission" date="2018-12" db="EMBL/GenBank/DDBJ databases">
        <title>three novel Halomonas strain isolated from plants.</title>
        <authorList>
            <person name="Sun C."/>
        </authorList>
    </citation>
    <scope>NUCLEOTIDE SEQUENCE [LARGE SCALE GENOMIC DNA]</scope>
    <source>
        <strain evidence="3 4">DSM 19434</strain>
    </source>
</reference>
<keyword evidence="2" id="KW-0175">Coiled coil</keyword>
<sequence length="609" mass="67980">MSSPQLVIDQLRELRHVSHIDAAFWQRLLEAVLSLCLARSALVVEKSAGDTFHIHAAVLNSADESHDIVSAPWLAALTQRAESNRFAIGTPSDARGVLRLVVPLSGQEHVYLVLLLNSDAAHRVNDIVVRAQLIADIPNLDAVAGAPAMGQETATQVLSFLNLLAEIYQASRFSTAVHALANGLVSHSEAIDQAVIGWSEGPYLKVRAVSHMDRFERKTELIKCFEAAMEEAFDQQQAISVQPDSDATPGVIVLAHRQLQTDHGCTSLFSLPLIGEREGEGLVILLIRYGQPIPADVQASLHFLGQVITPRLTHLHEREQPLPLRWLRTLRRGLGWLVGPEMVWIKVMSCVVTALLLYGALGTLPHRIEGSASVVTDNIRIAGVPFDGRVDEALVTNGDVVEQGELLLMMDRQDWLLQQSEVRADMLRNQSEVNRARAMMDLVETEISRARVAQNEARLQRLTVYLEQSEVRAPFDGVVIEGDRQALLGLSVSQGDVLYRVARLDDLYLDITVSQRDVHYIEEGDRGEFTFASRPDVRVPFTVRRIIPVATVEDISGPAFQLKADIELPPERWWRPGMEGIAKVDQGERNVFWVISHRLVDRVRLWLWW</sequence>
<dbReference type="RefSeq" id="WP_126946139.1">
    <property type="nucleotide sequence ID" value="NZ_RZHG01000014.1"/>
</dbReference>
<comment type="caution">
    <text evidence="3">The sequence shown here is derived from an EMBL/GenBank/DDBJ whole genome shotgun (WGS) entry which is preliminary data.</text>
</comment>
<organism evidence="3 4">
    <name type="scientific">Vreelandella andesensis</name>
    <dbReference type="NCBI Taxonomy" id="447567"/>
    <lineage>
        <taxon>Bacteria</taxon>
        <taxon>Pseudomonadati</taxon>
        <taxon>Pseudomonadota</taxon>
        <taxon>Gammaproteobacteria</taxon>
        <taxon>Oceanospirillales</taxon>
        <taxon>Halomonadaceae</taxon>
        <taxon>Vreelandella</taxon>
    </lineage>
</organism>
<gene>
    <name evidence="3" type="ORF">ELY33_07310</name>
</gene>
<evidence type="ECO:0000256" key="1">
    <source>
        <dbReference type="ARBA" id="ARBA00004196"/>
    </source>
</evidence>
<dbReference type="Gene3D" id="2.40.50.100">
    <property type="match status" value="1"/>
</dbReference>
<dbReference type="InterPro" id="IPR050465">
    <property type="entry name" value="UPF0194_transport"/>
</dbReference>
<dbReference type="Gene3D" id="2.40.30.170">
    <property type="match status" value="1"/>
</dbReference>